<dbReference type="Pfam" id="PF00386">
    <property type="entry name" value="C1q"/>
    <property type="match status" value="1"/>
</dbReference>
<proteinExistence type="predicted"/>
<dbReference type="PROSITE" id="PS50871">
    <property type="entry name" value="C1Q"/>
    <property type="match status" value="1"/>
</dbReference>
<dbReference type="InterPro" id="IPR001073">
    <property type="entry name" value="C1q_dom"/>
</dbReference>
<dbReference type="PRINTS" id="PR00007">
    <property type="entry name" value="COMPLEMNTC1Q"/>
</dbReference>
<dbReference type="SUPFAM" id="SSF49842">
    <property type="entry name" value="TNF-like"/>
    <property type="match status" value="1"/>
</dbReference>
<dbReference type="SMART" id="SM00110">
    <property type="entry name" value="C1Q"/>
    <property type="match status" value="1"/>
</dbReference>
<dbReference type="EMBL" id="JH817901">
    <property type="protein sequence ID" value="EKC27113.1"/>
    <property type="molecule type" value="Genomic_DNA"/>
</dbReference>
<protein>
    <submittedName>
        <fullName evidence="3">Heavy metal-binding protein HIP</fullName>
    </submittedName>
</protein>
<keyword evidence="2" id="KW-0964">Secreted</keyword>
<dbReference type="PANTHER" id="PTHR15427">
    <property type="entry name" value="EMILIN ELASTIN MICROFIBRIL INTERFACE-LOCATED PROTEIN ELASTIN MICROFIBRIL INTERFACER"/>
    <property type="match status" value="1"/>
</dbReference>
<dbReference type="PANTHER" id="PTHR15427:SF50">
    <property type="entry name" value="COMPLEMENT C1Q TUMOR NECROSIS FACTOR-RELATED PROTEIN 2-LIKE"/>
    <property type="match status" value="1"/>
</dbReference>
<dbReference type="HOGENOM" id="CLU_001074_8_3_1"/>
<gene>
    <name evidence="3" type="ORF">CGI_10003957</name>
</gene>
<dbReference type="InterPro" id="IPR008983">
    <property type="entry name" value="Tumour_necrosis_fac-like_dom"/>
</dbReference>
<sequence>MEEDDSTPVKAICPALLVAGSAHETPQQVVTRYNNYKAICNGMGFENLSCKDPIAFQSTLTKNLENMKNEETVIFDKVSLNEGNAYDKTSGIFTAPSDGIYSFSWTTLTPAGKHFITDIVRNGETITRNYTDGRGQNGYAMSTSNANIKMKKGEKVWIRTHGNNGHFVHGSGEWSFFSGVEL</sequence>
<evidence type="ECO:0000256" key="1">
    <source>
        <dbReference type="ARBA" id="ARBA00004613"/>
    </source>
</evidence>
<evidence type="ECO:0000256" key="2">
    <source>
        <dbReference type="ARBA" id="ARBA00022525"/>
    </source>
</evidence>
<accession>K1PZP0</accession>
<reference evidence="3" key="1">
    <citation type="journal article" date="2012" name="Nature">
        <title>The oyster genome reveals stress adaptation and complexity of shell formation.</title>
        <authorList>
            <person name="Zhang G."/>
            <person name="Fang X."/>
            <person name="Guo X."/>
            <person name="Li L."/>
            <person name="Luo R."/>
            <person name="Xu F."/>
            <person name="Yang P."/>
            <person name="Zhang L."/>
            <person name="Wang X."/>
            <person name="Qi H."/>
            <person name="Xiong Z."/>
            <person name="Que H."/>
            <person name="Xie Y."/>
            <person name="Holland P.W."/>
            <person name="Paps J."/>
            <person name="Zhu Y."/>
            <person name="Wu F."/>
            <person name="Chen Y."/>
            <person name="Wang J."/>
            <person name="Peng C."/>
            <person name="Meng J."/>
            <person name="Yang L."/>
            <person name="Liu J."/>
            <person name="Wen B."/>
            <person name="Zhang N."/>
            <person name="Huang Z."/>
            <person name="Zhu Q."/>
            <person name="Feng Y."/>
            <person name="Mount A."/>
            <person name="Hedgecock D."/>
            <person name="Xu Z."/>
            <person name="Liu Y."/>
            <person name="Domazet-Loso T."/>
            <person name="Du Y."/>
            <person name="Sun X."/>
            <person name="Zhang S."/>
            <person name="Liu B."/>
            <person name="Cheng P."/>
            <person name="Jiang X."/>
            <person name="Li J."/>
            <person name="Fan D."/>
            <person name="Wang W."/>
            <person name="Fu W."/>
            <person name="Wang T."/>
            <person name="Wang B."/>
            <person name="Zhang J."/>
            <person name="Peng Z."/>
            <person name="Li Y."/>
            <person name="Li N."/>
            <person name="Wang J."/>
            <person name="Chen M."/>
            <person name="He Y."/>
            <person name="Tan F."/>
            <person name="Song X."/>
            <person name="Zheng Q."/>
            <person name="Huang R."/>
            <person name="Yang H."/>
            <person name="Du X."/>
            <person name="Chen L."/>
            <person name="Yang M."/>
            <person name="Gaffney P.M."/>
            <person name="Wang S."/>
            <person name="Luo L."/>
            <person name="She Z."/>
            <person name="Ming Y."/>
            <person name="Huang W."/>
            <person name="Zhang S."/>
            <person name="Huang B."/>
            <person name="Zhang Y."/>
            <person name="Qu T."/>
            <person name="Ni P."/>
            <person name="Miao G."/>
            <person name="Wang J."/>
            <person name="Wang Q."/>
            <person name="Steinberg C.E."/>
            <person name="Wang H."/>
            <person name="Li N."/>
            <person name="Qian L."/>
            <person name="Zhang G."/>
            <person name="Li Y."/>
            <person name="Yang H."/>
            <person name="Liu X."/>
            <person name="Wang J."/>
            <person name="Yin Y."/>
            <person name="Wang J."/>
        </authorList>
    </citation>
    <scope>NUCLEOTIDE SEQUENCE [LARGE SCALE GENOMIC DNA]</scope>
    <source>
        <strain evidence="3">05x7-T-G4-1.051#20</strain>
    </source>
</reference>
<dbReference type="InParanoid" id="K1PZP0"/>
<name>K1PZP0_MAGGI</name>
<comment type="subcellular location">
    <subcellularLocation>
        <location evidence="1">Secreted</location>
    </subcellularLocation>
</comment>
<evidence type="ECO:0000313" key="3">
    <source>
        <dbReference type="EMBL" id="EKC27113.1"/>
    </source>
</evidence>
<dbReference type="AlphaFoldDB" id="K1PZP0"/>
<dbReference type="InterPro" id="IPR050392">
    <property type="entry name" value="Collagen/C1q_domain"/>
</dbReference>
<dbReference type="Gene3D" id="2.60.120.40">
    <property type="match status" value="1"/>
</dbReference>
<organism evidence="3">
    <name type="scientific">Magallana gigas</name>
    <name type="common">Pacific oyster</name>
    <name type="synonym">Crassostrea gigas</name>
    <dbReference type="NCBI Taxonomy" id="29159"/>
    <lineage>
        <taxon>Eukaryota</taxon>
        <taxon>Metazoa</taxon>
        <taxon>Spiralia</taxon>
        <taxon>Lophotrochozoa</taxon>
        <taxon>Mollusca</taxon>
        <taxon>Bivalvia</taxon>
        <taxon>Autobranchia</taxon>
        <taxon>Pteriomorphia</taxon>
        <taxon>Ostreida</taxon>
        <taxon>Ostreoidea</taxon>
        <taxon>Ostreidae</taxon>
        <taxon>Magallana</taxon>
    </lineage>
</organism>
<dbReference type="GO" id="GO:0005576">
    <property type="term" value="C:extracellular region"/>
    <property type="evidence" value="ECO:0007669"/>
    <property type="project" value="UniProtKB-SubCell"/>
</dbReference>